<reference evidence="2" key="1">
    <citation type="submission" date="2021-06" db="EMBL/GenBank/DDBJ databases">
        <authorList>
            <person name="Hodson N. C."/>
            <person name="Mongue J. A."/>
            <person name="Jaron S. K."/>
        </authorList>
    </citation>
    <scope>NUCLEOTIDE SEQUENCE</scope>
</reference>
<dbReference type="AlphaFoldDB" id="A0A8J2KXG7"/>
<accession>A0A8J2KXG7</accession>
<evidence type="ECO:0000313" key="2">
    <source>
        <dbReference type="EMBL" id="CAG7822576.1"/>
    </source>
</evidence>
<keyword evidence="3" id="KW-1185">Reference proteome</keyword>
<sequence>MIGWIFYLWFIPITYSITDSGEGYFDSLYFVYDLDYEEKDAAIGVHRYARNWIEDLEGAVLFEHNCFEGESVTIKNYKNQSCINFHRSNISTTNFNNFISSVQRSGSTSCFYAYASIGCIGPSFKFDDEKTSRDCAPDLIRCNMNDKISSISFCNTSLSEVYDKPMGLKGTPCRDNCTTGGENYFWCHLEDGKKDYCSPRPGIDPFGNSCGDDCRKEINGKPILYQFENFRGRGFEIDNPDGKTCLSMRYHNDSDGNYDNRASSVDIGLSCIILHEHIGCTGKQLKLSFGDAVNCHKDLTD</sequence>
<proteinExistence type="predicted"/>
<organism evidence="2 3">
    <name type="scientific">Allacma fusca</name>
    <dbReference type="NCBI Taxonomy" id="39272"/>
    <lineage>
        <taxon>Eukaryota</taxon>
        <taxon>Metazoa</taxon>
        <taxon>Ecdysozoa</taxon>
        <taxon>Arthropoda</taxon>
        <taxon>Hexapoda</taxon>
        <taxon>Collembola</taxon>
        <taxon>Symphypleona</taxon>
        <taxon>Sminthuridae</taxon>
        <taxon>Allacma</taxon>
    </lineage>
</organism>
<evidence type="ECO:0000313" key="3">
    <source>
        <dbReference type="Proteomes" id="UP000708208"/>
    </source>
</evidence>
<dbReference type="Proteomes" id="UP000708208">
    <property type="component" value="Unassembled WGS sequence"/>
</dbReference>
<dbReference type="EMBL" id="CAJVCH010526806">
    <property type="protein sequence ID" value="CAG7822576.1"/>
    <property type="molecule type" value="Genomic_DNA"/>
</dbReference>
<feature type="chain" id="PRO_5035185324" evidence="1">
    <location>
        <begin position="17"/>
        <end position="301"/>
    </location>
</feature>
<dbReference type="OrthoDB" id="6606584at2759"/>
<comment type="caution">
    <text evidence="2">The sequence shown here is derived from an EMBL/GenBank/DDBJ whole genome shotgun (WGS) entry which is preliminary data.</text>
</comment>
<gene>
    <name evidence="2" type="ORF">AFUS01_LOCUS32840</name>
</gene>
<keyword evidence="1" id="KW-0732">Signal</keyword>
<feature type="signal peptide" evidence="1">
    <location>
        <begin position="1"/>
        <end position="16"/>
    </location>
</feature>
<protein>
    <submittedName>
        <fullName evidence="2">Uncharacterized protein</fullName>
    </submittedName>
</protein>
<name>A0A8J2KXG7_9HEXA</name>
<evidence type="ECO:0000256" key="1">
    <source>
        <dbReference type="SAM" id="SignalP"/>
    </source>
</evidence>